<dbReference type="OMA" id="TDHFHIL"/>
<feature type="transmembrane region" description="Helical" evidence="6">
    <location>
        <begin position="277"/>
        <end position="296"/>
    </location>
</feature>
<dbReference type="OrthoDB" id="2376869at2759"/>
<evidence type="ECO:0000256" key="6">
    <source>
        <dbReference type="SAM" id="Phobius"/>
    </source>
</evidence>
<feature type="transmembrane region" description="Helical" evidence="6">
    <location>
        <begin position="105"/>
        <end position="126"/>
    </location>
</feature>
<keyword evidence="8" id="KW-1185">Reference proteome</keyword>
<reference evidence="7 8" key="1">
    <citation type="submission" date="2009-08" db="EMBL/GenBank/DDBJ databases">
        <title>The Genome Sequence of Spizellomyces punctatus strain DAOM BR117.</title>
        <authorList>
            <consortium name="The Broad Institute Genome Sequencing Platform"/>
            <person name="Russ C."/>
            <person name="Cuomo C."/>
            <person name="Shea T."/>
            <person name="Young S.K."/>
            <person name="Zeng Q."/>
            <person name="Koehrsen M."/>
            <person name="Haas B."/>
            <person name="Borodovsky M."/>
            <person name="Guigo R."/>
            <person name="Alvarado L."/>
            <person name="Berlin A."/>
            <person name="Bochicchio J."/>
            <person name="Borenstein D."/>
            <person name="Chapman S."/>
            <person name="Chen Z."/>
            <person name="Engels R."/>
            <person name="Freedman E."/>
            <person name="Gellesch M."/>
            <person name="Goldberg J."/>
            <person name="Griggs A."/>
            <person name="Gujja S."/>
            <person name="Heiman D."/>
            <person name="Hepburn T."/>
            <person name="Howarth C."/>
            <person name="Jen D."/>
            <person name="Larson L."/>
            <person name="Lewis B."/>
            <person name="Mehta T."/>
            <person name="Park D."/>
            <person name="Pearson M."/>
            <person name="Roberts A."/>
            <person name="Saif S."/>
            <person name="Shenoy N."/>
            <person name="Sisk P."/>
            <person name="Stolte C."/>
            <person name="Sykes S."/>
            <person name="Thomson T."/>
            <person name="Walk T."/>
            <person name="White J."/>
            <person name="Yandava C."/>
            <person name="Burger G."/>
            <person name="Gray M.W."/>
            <person name="Holland P.W.H."/>
            <person name="King N."/>
            <person name="Lang F.B.F."/>
            <person name="Roger A.J."/>
            <person name="Ruiz-Trillo I."/>
            <person name="Lander E."/>
            <person name="Nusbaum C."/>
        </authorList>
    </citation>
    <scope>NUCLEOTIDE SEQUENCE [LARGE SCALE GENOMIC DNA]</scope>
    <source>
        <strain evidence="7 8">DAOM BR117</strain>
    </source>
</reference>
<feature type="transmembrane region" description="Helical" evidence="6">
    <location>
        <begin position="242"/>
        <end position="265"/>
    </location>
</feature>
<dbReference type="GeneID" id="27688086"/>
<feature type="transmembrane region" description="Helical" evidence="6">
    <location>
        <begin position="147"/>
        <end position="165"/>
    </location>
</feature>
<dbReference type="eggNOG" id="ENOG502SWMU">
    <property type="taxonomic scope" value="Eukaryota"/>
</dbReference>
<accession>A0A0L0HHJ4</accession>
<evidence type="ECO:0000256" key="5">
    <source>
        <dbReference type="SAM" id="MobiDB-lite"/>
    </source>
</evidence>
<evidence type="ECO:0000256" key="1">
    <source>
        <dbReference type="ARBA" id="ARBA00004141"/>
    </source>
</evidence>
<dbReference type="EMBL" id="KQ257456">
    <property type="protein sequence ID" value="KND00325.1"/>
    <property type="molecule type" value="Genomic_DNA"/>
</dbReference>
<sequence>MTESIAISFEPYPGQPMPKGSAVVANDIIAFYAIHSAAILAISLSLIGCTFVIGRSLYLRSFATLYERFPLYLAFADLMFAATHIADHLQVVVTKHYPSPTYCRLLGVLVALGWGYSMLVNASLAAQCWLRTVKHIHLDLGAYEWKLQALVLTFLTLMISIGLAIDGFGVGPYYIIFKTTSPGGIGIWIFFGNIVVPAVASVSALAGYSTRKHIRNLLDELNSYVKDDASLRMSTHTADLRMLNFIIVSLLQYVPVIFMTNMMLFNDDGKLANKVSYFIGVLLGNSGGAFNFLVYMMNERATCTSKTSKEEGRTMREAVPSFVCQAQWNKSQSPVTHIPGDDIGTPDAWAEE</sequence>
<name>A0A0L0HHJ4_SPIPD</name>
<dbReference type="GO" id="GO:0005886">
    <property type="term" value="C:plasma membrane"/>
    <property type="evidence" value="ECO:0007669"/>
    <property type="project" value="TreeGrafter"/>
</dbReference>
<dbReference type="PANTHER" id="PTHR23112">
    <property type="entry name" value="G PROTEIN-COUPLED RECEPTOR 157-RELATED"/>
    <property type="match status" value="1"/>
</dbReference>
<evidence type="ECO:0000256" key="2">
    <source>
        <dbReference type="ARBA" id="ARBA00022692"/>
    </source>
</evidence>
<evidence type="ECO:0000256" key="4">
    <source>
        <dbReference type="ARBA" id="ARBA00023136"/>
    </source>
</evidence>
<feature type="region of interest" description="Disordered" evidence="5">
    <location>
        <begin position="332"/>
        <end position="352"/>
    </location>
</feature>
<dbReference type="InParanoid" id="A0A0L0HHJ4"/>
<feature type="transmembrane region" description="Helical" evidence="6">
    <location>
        <begin position="29"/>
        <end position="53"/>
    </location>
</feature>
<feature type="transmembrane region" description="Helical" evidence="6">
    <location>
        <begin position="65"/>
        <end position="85"/>
    </location>
</feature>
<organism evidence="7 8">
    <name type="scientific">Spizellomyces punctatus (strain DAOM BR117)</name>
    <dbReference type="NCBI Taxonomy" id="645134"/>
    <lineage>
        <taxon>Eukaryota</taxon>
        <taxon>Fungi</taxon>
        <taxon>Fungi incertae sedis</taxon>
        <taxon>Chytridiomycota</taxon>
        <taxon>Chytridiomycota incertae sedis</taxon>
        <taxon>Chytridiomycetes</taxon>
        <taxon>Spizellomycetales</taxon>
        <taxon>Spizellomycetaceae</taxon>
        <taxon>Spizellomyces</taxon>
    </lineage>
</organism>
<dbReference type="VEuPathDB" id="FungiDB:SPPG_04649"/>
<dbReference type="Proteomes" id="UP000053201">
    <property type="component" value="Unassembled WGS sequence"/>
</dbReference>
<dbReference type="AlphaFoldDB" id="A0A0L0HHJ4"/>
<keyword evidence="3 6" id="KW-1133">Transmembrane helix</keyword>
<evidence type="ECO:0000313" key="8">
    <source>
        <dbReference type="Proteomes" id="UP000053201"/>
    </source>
</evidence>
<evidence type="ECO:0000256" key="3">
    <source>
        <dbReference type="ARBA" id="ARBA00022989"/>
    </source>
</evidence>
<feature type="transmembrane region" description="Helical" evidence="6">
    <location>
        <begin position="185"/>
        <end position="208"/>
    </location>
</feature>
<dbReference type="Gene3D" id="1.20.1070.10">
    <property type="entry name" value="Rhodopsin 7-helix transmembrane proteins"/>
    <property type="match status" value="1"/>
</dbReference>
<keyword evidence="4 6" id="KW-0472">Membrane</keyword>
<dbReference type="GO" id="GO:0004930">
    <property type="term" value="F:G protein-coupled receptor activity"/>
    <property type="evidence" value="ECO:0007669"/>
    <property type="project" value="TreeGrafter"/>
</dbReference>
<proteinExistence type="predicted"/>
<gene>
    <name evidence="7" type="ORF">SPPG_04649</name>
</gene>
<dbReference type="GO" id="GO:0007189">
    <property type="term" value="P:adenylate cyclase-activating G protein-coupled receptor signaling pathway"/>
    <property type="evidence" value="ECO:0007669"/>
    <property type="project" value="TreeGrafter"/>
</dbReference>
<dbReference type="SUPFAM" id="SSF81321">
    <property type="entry name" value="Family A G protein-coupled receptor-like"/>
    <property type="match status" value="1"/>
</dbReference>
<protein>
    <recommendedName>
        <fullName evidence="9">G-protein coupled receptors family 1 profile domain-containing protein</fullName>
    </recommendedName>
</protein>
<dbReference type="RefSeq" id="XP_016608364.1">
    <property type="nucleotide sequence ID" value="XM_016752884.1"/>
</dbReference>
<comment type="subcellular location">
    <subcellularLocation>
        <location evidence="1">Membrane</location>
        <topology evidence="1">Multi-pass membrane protein</topology>
    </subcellularLocation>
</comment>
<evidence type="ECO:0000313" key="7">
    <source>
        <dbReference type="EMBL" id="KND00325.1"/>
    </source>
</evidence>
<dbReference type="PANTHER" id="PTHR23112:SF0">
    <property type="entry name" value="TRANSMEMBRANE PROTEIN 116"/>
    <property type="match status" value="1"/>
</dbReference>
<keyword evidence="2 6" id="KW-0812">Transmembrane</keyword>
<evidence type="ECO:0008006" key="9">
    <source>
        <dbReference type="Google" id="ProtNLM"/>
    </source>
</evidence>